<dbReference type="Proteomes" id="UP001732700">
    <property type="component" value="Chromosome 1D"/>
</dbReference>
<proteinExistence type="predicted"/>
<accession>A0ACD5U0R2</accession>
<organism evidence="1 2">
    <name type="scientific">Avena sativa</name>
    <name type="common">Oat</name>
    <dbReference type="NCBI Taxonomy" id="4498"/>
    <lineage>
        <taxon>Eukaryota</taxon>
        <taxon>Viridiplantae</taxon>
        <taxon>Streptophyta</taxon>
        <taxon>Embryophyta</taxon>
        <taxon>Tracheophyta</taxon>
        <taxon>Spermatophyta</taxon>
        <taxon>Magnoliopsida</taxon>
        <taxon>Liliopsida</taxon>
        <taxon>Poales</taxon>
        <taxon>Poaceae</taxon>
        <taxon>BOP clade</taxon>
        <taxon>Pooideae</taxon>
        <taxon>Poodae</taxon>
        <taxon>Poeae</taxon>
        <taxon>Poeae Chloroplast Group 1 (Aveneae type)</taxon>
        <taxon>Aveninae</taxon>
        <taxon>Avena</taxon>
    </lineage>
</organism>
<sequence>MVKLHLSIFSDHIFVGSSDGILILVEKNEPYHVKLWEPFTGYHVQFATGIIDEHLFHFAMETRGVPRLFYVPGYYDGKRVMCYCADKGCLEVPFGDMPVVSVASMTAYKNDVFVLFRNRQLFKITGTGHAVHGELILIYQAPESAGYAMKQCLVESEGNLLLVSSCIKQLLIFRVDLKQRTTERIYDLGRQTLFLGLQRCISVNADKFSVVAQNCLYQVCISTDTRQLKMGEYSLMSSQKHTVYEPFINDIIYALETRPFSMLQVLMHYCLFQDRRKRHLFWV</sequence>
<dbReference type="EnsemblPlants" id="AVESA.00010b.r2.1DG0156140.1">
    <property type="protein sequence ID" value="AVESA.00010b.r2.1DG0156140.1.CDS.1"/>
    <property type="gene ID" value="AVESA.00010b.r2.1DG0156140"/>
</dbReference>
<reference evidence="1" key="2">
    <citation type="submission" date="2025-09" db="UniProtKB">
        <authorList>
            <consortium name="EnsemblPlants"/>
        </authorList>
    </citation>
    <scope>IDENTIFICATION</scope>
</reference>
<keyword evidence="2" id="KW-1185">Reference proteome</keyword>
<evidence type="ECO:0000313" key="1">
    <source>
        <dbReference type="EnsemblPlants" id="AVESA.00010b.r2.1DG0156140.1.CDS.1"/>
    </source>
</evidence>
<protein>
    <submittedName>
        <fullName evidence="1">Uncharacterized protein</fullName>
    </submittedName>
</protein>
<reference evidence="1" key="1">
    <citation type="submission" date="2021-05" db="EMBL/GenBank/DDBJ databases">
        <authorList>
            <person name="Scholz U."/>
            <person name="Mascher M."/>
            <person name="Fiebig A."/>
        </authorList>
    </citation>
    <scope>NUCLEOTIDE SEQUENCE [LARGE SCALE GENOMIC DNA]</scope>
</reference>
<name>A0ACD5U0R2_AVESA</name>
<evidence type="ECO:0000313" key="2">
    <source>
        <dbReference type="Proteomes" id="UP001732700"/>
    </source>
</evidence>